<dbReference type="Proteomes" id="UP000254150">
    <property type="component" value="Unassembled WGS sequence"/>
</dbReference>
<reference evidence="1 2" key="1">
    <citation type="submission" date="2018-06" db="EMBL/GenBank/DDBJ databases">
        <authorList>
            <consortium name="Pathogen Informatics"/>
            <person name="Doyle S."/>
        </authorList>
    </citation>
    <scope>NUCLEOTIDE SEQUENCE [LARGE SCALE GENOMIC DNA]</scope>
    <source>
        <strain evidence="1 2">NCTC7807</strain>
    </source>
</reference>
<organism evidence="1 2">
    <name type="scientific">Streptomyces griseus</name>
    <dbReference type="NCBI Taxonomy" id="1911"/>
    <lineage>
        <taxon>Bacteria</taxon>
        <taxon>Bacillati</taxon>
        <taxon>Actinomycetota</taxon>
        <taxon>Actinomycetes</taxon>
        <taxon>Kitasatosporales</taxon>
        <taxon>Streptomycetaceae</taxon>
        <taxon>Streptomyces</taxon>
    </lineage>
</organism>
<dbReference type="AlphaFoldDB" id="A0A380NEC0"/>
<accession>A0A380NEC0</accession>
<protein>
    <submittedName>
        <fullName evidence="1">Uncharacterized protein</fullName>
    </submittedName>
</protein>
<sequence length="70" mass="7497">MSNQSVKDAGPLELDHGFEVLRGDCARMSADWPAPHGRPTGPVPLSSLHGVRVAPASVRLIDGMSQYGDW</sequence>
<evidence type="ECO:0000313" key="1">
    <source>
        <dbReference type="EMBL" id="SUP38378.1"/>
    </source>
</evidence>
<proteinExistence type="predicted"/>
<name>A0A380NEC0_STRGR</name>
<evidence type="ECO:0000313" key="2">
    <source>
        <dbReference type="Proteomes" id="UP000254150"/>
    </source>
</evidence>
<gene>
    <name evidence="1" type="ORF">NCTC7807_02800</name>
</gene>
<dbReference type="GeneID" id="95069517"/>
<dbReference type="RefSeq" id="WP_100453023.1">
    <property type="nucleotide sequence ID" value="NZ_UHID01000005.1"/>
</dbReference>
<dbReference type="EMBL" id="UHID01000005">
    <property type="protein sequence ID" value="SUP38378.1"/>
    <property type="molecule type" value="Genomic_DNA"/>
</dbReference>